<dbReference type="InterPro" id="IPR005119">
    <property type="entry name" value="LysR_subst-bd"/>
</dbReference>
<evidence type="ECO:0000256" key="5">
    <source>
        <dbReference type="ARBA" id="ARBA00023163"/>
    </source>
</evidence>
<sequence>MESSQLRCFLEVAETLHFTRAAERLHLSQPALSTQIEKLERELGVDLFERSHKKTTLTYAGTLYREEARKILALGSRAVERARQAAAGQIGRLRIGFISTAAAYVIPQLVTEFRKQAPNVELDLRHHLTAAQVKLLCSGELDIGFLRIPLRDPRGLTTILVHEEPYKLFLPAPHPLASRSPLALQDLDGAEFVTYSKLNAPGFAATLALVMQQAGIRPAATHEATDMYSLISLVSAGVGIAIAPASLQNYRLPNVVIRDLDGIRPSEVALAHRDGIDHPAALAFIRSARTLSDFIRR</sequence>
<dbReference type="AlphaFoldDB" id="A0A7W8DYT1"/>
<dbReference type="InterPro" id="IPR036388">
    <property type="entry name" value="WH-like_DNA-bd_sf"/>
</dbReference>
<proteinExistence type="inferred from homology"/>
<dbReference type="GO" id="GO:0003700">
    <property type="term" value="F:DNA-binding transcription factor activity"/>
    <property type="evidence" value="ECO:0007669"/>
    <property type="project" value="InterPro"/>
</dbReference>
<evidence type="ECO:0000313" key="8">
    <source>
        <dbReference type="Proteomes" id="UP000542353"/>
    </source>
</evidence>
<comment type="similarity">
    <text evidence="2">Belongs to the LysR transcriptional regulatory family.</text>
</comment>
<dbReference type="PANTHER" id="PTHR30346">
    <property type="entry name" value="TRANSCRIPTIONAL DUAL REGULATOR HCAR-RELATED"/>
    <property type="match status" value="1"/>
</dbReference>
<evidence type="ECO:0000256" key="1">
    <source>
        <dbReference type="ARBA" id="ARBA00003502"/>
    </source>
</evidence>
<dbReference type="PROSITE" id="PS50931">
    <property type="entry name" value="HTH_LYSR"/>
    <property type="match status" value="1"/>
</dbReference>
<evidence type="ECO:0000256" key="3">
    <source>
        <dbReference type="ARBA" id="ARBA00023015"/>
    </source>
</evidence>
<dbReference type="Proteomes" id="UP000542353">
    <property type="component" value="Unassembled WGS sequence"/>
</dbReference>
<dbReference type="GO" id="GO:0032993">
    <property type="term" value="C:protein-DNA complex"/>
    <property type="evidence" value="ECO:0007669"/>
    <property type="project" value="TreeGrafter"/>
</dbReference>
<protein>
    <submittedName>
        <fullName evidence="7">DNA-binding transcriptional LysR family regulator</fullName>
    </submittedName>
</protein>
<evidence type="ECO:0000256" key="2">
    <source>
        <dbReference type="ARBA" id="ARBA00009437"/>
    </source>
</evidence>
<dbReference type="Gene3D" id="1.10.10.10">
    <property type="entry name" value="Winged helix-like DNA-binding domain superfamily/Winged helix DNA-binding domain"/>
    <property type="match status" value="1"/>
</dbReference>
<evidence type="ECO:0000313" key="7">
    <source>
        <dbReference type="EMBL" id="MBB5046206.1"/>
    </source>
</evidence>
<keyword evidence="4 7" id="KW-0238">DNA-binding</keyword>
<accession>A0A7W8DYT1</accession>
<keyword evidence="8" id="KW-1185">Reference proteome</keyword>
<gene>
    <name evidence="7" type="ORF">HNR60_000948</name>
</gene>
<dbReference type="SUPFAM" id="SSF46785">
    <property type="entry name" value="Winged helix' DNA-binding domain"/>
    <property type="match status" value="1"/>
</dbReference>
<comment type="function">
    <text evidence="1">NodD regulates the expression of the nodABCFE genes which encode other nodulation proteins. NodD is also a negative regulator of its own expression. Binds flavonoids as inducers.</text>
</comment>
<feature type="domain" description="HTH lysR-type" evidence="6">
    <location>
        <begin position="1"/>
        <end position="58"/>
    </location>
</feature>
<evidence type="ECO:0000259" key="6">
    <source>
        <dbReference type="PROSITE" id="PS50931"/>
    </source>
</evidence>
<dbReference type="FunFam" id="1.10.10.10:FF:000001">
    <property type="entry name" value="LysR family transcriptional regulator"/>
    <property type="match status" value="1"/>
</dbReference>
<keyword evidence="3" id="KW-0805">Transcription regulation</keyword>
<reference evidence="7 8" key="1">
    <citation type="submission" date="2020-08" db="EMBL/GenBank/DDBJ databases">
        <title>Genomic Encyclopedia of Type Strains, Phase IV (KMG-IV): sequencing the most valuable type-strain genomes for metagenomic binning, comparative biology and taxonomic classification.</title>
        <authorList>
            <person name="Goeker M."/>
        </authorList>
    </citation>
    <scope>NUCLEOTIDE SEQUENCE [LARGE SCALE GENOMIC DNA]</scope>
    <source>
        <strain evidence="7 8">DSM 12706</strain>
    </source>
</reference>
<dbReference type="Pfam" id="PF00126">
    <property type="entry name" value="HTH_1"/>
    <property type="match status" value="1"/>
</dbReference>
<evidence type="ECO:0000256" key="4">
    <source>
        <dbReference type="ARBA" id="ARBA00023125"/>
    </source>
</evidence>
<dbReference type="GO" id="GO:0003677">
    <property type="term" value="F:DNA binding"/>
    <property type="evidence" value="ECO:0007669"/>
    <property type="project" value="UniProtKB-KW"/>
</dbReference>
<dbReference type="EMBL" id="JACHIH010000003">
    <property type="protein sequence ID" value="MBB5046206.1"/>
    <property type="molecule type" value="Genomic_DNA"/>
</dbReference>
<name>A0A7W8DYT1_9BRAD</name>
<dbReference type="RefSeq" id="WP_184254827.1">
    <property type="nucleotide sequence ID" value="NZ_JACHIH010000003.1"/>
</dbReference>
<dbReference type="InterPro" id="IPR036390">
    <property type="entry name" value="WH_DNA-bd_sf"/>
</dbReference>
<dbReference type="PRINTS" id="PR00039">
    <property type="entry name" value="HTHLYSR"/>
</dbReference>
<dbReference type="CDD" id="cd08414">
    <property type="entry name" value="PBP2_LTTR_aromatics_like"/>
    <property type="match status" value="1"/>
</dbReference>
<keyword evidence="5" id="KW-0804">Transcription</keyword>
<comment type="caution">
    <text evidence="7">The sequence shown here is derived from an EMBL/GenBank/DDBJ whole genome shotgun (WGS) entry which is preliminary data.</text>
</comment>
<dbReference type="SUPFAM" id="SSF53850">
    <property type="entry name" value="Periplasmic binding protein-like II"/>
    <property type="match status" value="1"/>
</dbReference>
<organism evidence="7 8">
    <name type="scientific">Rhodopseudomonas rhenobacensis</name>
    <dbReference type="NCBI Taxonomy" id="87461"/>
    <lineage>
        <taxon>Bacteria</taxon>
        <taxon>Pseudomonadati</taxon>
        <taxon>Pseudomonadota</taxon>
        <taxon>Alphaproteobacteria</taxon>
        <taxon>Hyphomicrobiales</taxon>
        <taxon>Nitrobacteraceae</taxon>
        <taxon>Rhodopseudomonas</taxon>
    </lineage>
</organism>
<dbReference type="Gene3D" id="3.40.190.10">
    <property type="entry name" value="Periplasmic binding protein-like II"/>
    <property type="match status" value="2"/>
</dbReference>
<dbReference type="InterPro" id="IPR000847">
    <property type="entry name" value="LysR_HTH_N"/>
</dbReference>
<dbReference type="PANTHER" id="PTHR30346:SF0">
    <property type="entry name" value="HCA OPERON TRANSCRIPTIONAL ACTIVATOR HCAR"/>
    <property type="match status" value="1"/>
</dbReference>
<dbReference type="Pfam" id="PF03466">
    <property type="entry name" value="LysR_substrate"/>
    <property type="match status" value="1"/>
</dbReference>